<feature type="compositionally biased region" description="Basic residues" evidence="1">
    <location>
        <begin position="87"/>
        <end position="99"/>
    </location>
</feature>
<protein>
    <submittedName>
        <fullName evidence="2">Uncharacterized protein</fullName>
    </submittedName>
</protein>
<dbReference type="AlphaFoldDB" id="A0A6A5QAJ6"/>
<keyword evidence="3" id="KW-1185">Reference proteome</keyword>
<gene>
    <name evidence="2" type="ORF">BDU57DRAFT_368935</name>
</gene>
<feature type="region of interest" description="Disordered" evidence="1">
    <location>
        <begin position="87"/>
        <end position="127"/>
    </location>
</feature>
<organism evidence="2 3">
    <name type="scientific">Ampelomyces quisqualis</name>
    <name type="common">Powdery mildew agent</name>
    <dbReference type="NCBI Taxonomy" id="50730"/>
    <lineage>
        <taxon>Eukaryota</taxon>
        <taxon>Fungi</taxon>
        <taxon>Dikarya</taxon>
        <taxon>Ascomycota</taxon>
        <taxon>Pezizomycotina</taxon>
        <taxon>Dothideomycetes</taxon>
        <taxon>Pleosporomycetidae</taxon>
        <taxon>Pleosporales</taxon>
        <taxon>Pleosporineae</taxon>
        <taxon>Phaeosphaeriaceae</taxon>
        <taxon>Ampelomyces</taxon>
    </lineage>
</organism>
<reference evidence="2" key="1">
    <citation type="journal article" date="2020" name="Stud. Mycol.">
        <title>101 Dothideomycetes genomes: a test case for predicting lifestyles and emergence of pathogens.</title>
        <authorList>
            <person name="Haridas S."/>
            <person name="Albert R."/>
            <person name="Binder M."/>
            <person name="Bloem J."/>
            <person name="Labutti K."/>
            <person name="Salamov A."/>
            <person name="Andreopoulos B."/>
            <person name="Baker S."/>
            <person name="Barry K."/>
            <person name="Bills G."/>
            <person name="Bluhm B."/>
            <person name="Cannon C."/>
            <person name="Castanera R."/>
            <person name="Culley D."/>
            <person name="Daum C."/>
            <person name="Ezra D."/>
            <person name="Gonzalez J."/>
            <person name="Henrissat B."/>
            <person name="Kuo A."/>
            <person name="Liang C."/>
            <person name="Lipzen A."/>
            <person name="Lutzoni F."/>
            <person name="Magnuson J."/>
            <person name="Mondo S."/>
            <person name="Nolan M."/>
            <person name="Ohm R."/>
            <person name="Pangilinan J."/>
            <person name="Park H.-J."/>
            <person name="Ramirez L."/>
            <person name="Alfaro M."/>
            <person name="Sun H."/>
            <person name="Tritt A."/>
            <person name="Yoshinaga Y."/>
            <person name="Zwiers L.-H."/>
            <person name="Turgeon B."/>
            <person name="Goodwin S."/>
            <person name="Spatafora J."/>
            <person name="Crous P."/>
            <person name="Grigoriev I."/>
        </authorList>
    </citation>
    <scope>NUCLEOTIDE SEQUENCE</scope>
    <source>
        <strain evidence="2">HMLAC05119</strain>
    </source>
</reference>
<name>A0A6A5QAJ6_AMPQU</name>
<evidence type="ECO:0000313" key="2">
    <source>
        <dbReference type="EMBL" id="KAF1912525.1"/>
    </source>
</evidence>
<dbReference type="Proteomes" id="UP000800096">
    <property type="component" value="Unassembled WGS sequence"/>
</dbReference>
<accession>A0A6A5QAJ6</accession>
<sequence>MPALLCNHEESVPKASCCWYIHHTGLAGLCAGECHLRSRCRDTGGLMTKVEAATRGLPLPRLASLLEPRFLLLFALPCCTSSMVAKTQRRRRMGPRRAVGKPGWSQGESDDEKKRTLRPSLRPPPPH</sequence>
<evidence type="ECO:0000313" key="3">
    <source>
        <dbReference type="Proteomes" id="UP000800096"/>
    </source>
</evidence>
<evidence type="ECO:0000256" key="1">
    <source>
        <dbReference type="SAM" id="MobiDB-lite"/>
    </source>
</evidence>
<dbReference type="EMBL" id="ML979140">
    <property type="protein sequence ID" value="KAF1912525.1"/>
    <property type="molecule type" value="Genomic_DNA"/>
</dbReference>
<proteinExistence type="predicted"/>